<comment type="caution">
    <text evidence="2">The sequence shown here is derived from an EMBL/GenBank/DDBJ whole genome shotgun (WGS) entry which is preliminary data.</text>
</comment>
<keyword evidence="1" id="KW-0732">Signal</keyword>
<protein>
    <submittedName>
        <fullName evidence="2">ALF repeat-containing protein</fullName>
    </submittedName>
</protein>
<proteinExistence type="predicted"/>
<dbReference type="Pfam" id="PF03752">
    <property type="entry name" value="ALF"/>
    <property type="match status" value="2"/>
</dbReference>
<dbReference type="InterPro" id="IPR005506">
    <property type="entry name" value="DUF312_ALF"/>
</dbReference>
<gene>
    <name evidence="2" type="ORF">ACFFUA_32010</name>
</gene>
<reference evidence="2 3" key="1">
    <citation type="submission" date="2024-09" db="EMBL/GenBank/DDBJ databases">
        <authorList>
            <person name="Sun Q."/>
            <person name="Mori K."/>
        </authorList>
    </citation>
    <scope>NUCLEOTIDE SEQUENCE [LARGE SCALE GENOMIC DNA]</scope>
    <source>
        <strain evidence="2 3">JCM 9767</strain>
    </source>
</reference>
<evidence type="ECO:0000256" key="1">
    <source>
        <dbReference type="SAM" id="SignalP"/>
    </source>
</evidence>
<evidence type="ECO:0000313" key="2">
    <source>
        <dbReference type="EMBL" id="MFB9351988.1"/>
    </source>
</evidence>
<dbReference type="RefSeq" id="WP_380956997.1">
    <property type="nucleotide sequence ID" value="NZ_JBHMDI010000148.1"/>
</dbReference>
<name>A0ABV5LIK3_9ACTN</name>
<feature type="signal peptide" evidence="1">
    <location>
        <begin position="1"/>
        <end position="27"/>
    </location>
</feature>
<accession>A0ABV5LIK3</accession>
<organism evidence="2 3">
    <name type="scientific">Streptomyces heliomycini</name>
    <dbReference type="NCBI Taxonomy" id="284032"/>
    <lineage>
        <taxon>Bacteria</taxon>
        <taxon>Bacillati</taxon>
        <taxon>Actinomycetota</taxon>
        <taxon>Actinomycetes</taxon>
        <taxon>Kitasatosporales</taxon>
        <taxon>Streptomycetaceae</taxon>
        <taxon>Streptomyces</taxon>
    </lineage>
</organism>
<feature type="chain" id="PRO_5046948335" evidence="1">
    <location>
        <begin position="28"/>
        <end position="249"/>
    </location>
</feature>
<keyword evidence="3" id="KW-1185">Reference proteome</keyword>
<evidence type="ECO:0000313" key="3">
    <source>
        <dbReference type="Proteomes" id="UP001589753"/>
    </source>
</evidence>
<dbReference type="EMBL" id="JBHMDI010000148">
    <property type="protein sequence ID" value="MFB9351988.1"/>
    <property type="molecule type" value="Genomic_DNA"/>
</dbReference>
<dbReference type="Proteomes" id="UP001589753">
    <property type="component" value="Unassembled WGS sequence"/>
</dbReference>
<sequence>MRLTRGVLLVAATALTPALLLTGPAFAADSAPAPVAATAAAGADDPGTPVDEMSEHELRAAILTLLGKPYAGKRVTRDANAALDGTLEDMRTFLKTGYRLAQYEDDKVALFTILGKPYAGKRVKQEIYALLDAPTPEKLRTWLETGYRLAQYEDDKVALFTILGKPYAGKRVKQEIYALLDAPTPEKLRTWLETGYRLAQAEDDRVAVARILADPDISDALRAAAEEVIDGTPEELRYFLETGRYEVDE</sequence>